<evidence type="ECO:0000313" key="1">
    <source>
        <dbReference type="EMBL" id="DAE31307.1"/>
    </source>
</evidence>
<accession>A0A8S5RJF4</accession>
<sequence length="29" mass="3568">MILSTIEKYEIKLIAPYICMALFYYPKRR</sequence>
<name>A0A8S5RJF4_9VIRU</name>
<organism evidence="1">
    <name type="scientific">virus sp. ctHG14</name>
    <dbReference type="NCBI Taxonomy" id="2827626"/>
    <lineage>
        <taxon>Viruses</taxon>
    </lineage>
</organism>
<reference evidence="1" key="1">
    <citation type="journal article" date="2021" name="Proc. Natl. Acad. Sci. U.S.A.">
        <title>A Catalog of Tens of Thousands of Viruses from Human Metagenomes Reveals Hidden Associations with Chronic Diseases.</title>
        <authorList>
            <person name="Tisza M.J."/>
            <person name="Buck C.B."/>
        </authorList>
    </citation>
    <scope>NUCLEOTIDE SEQUENCE</scope>
    <source>
        <strain evidence="1">CtHG14</strain>
    </source>
</reference>
<protein>
    <submittedName>
        <fullName evidence="1">Uncharacterized protein</fullName>
    </submittedName>
</protein>
<dbReference type="EMBL" id="BK059106">
    <property type="protein sequence ID" value="DAE31307.1"/>
    <property type="molecule type" value="Genomic_DNA"/>
</dbReference>
<proteinExistence type="predicted"/>